<dbReference type="GeneID" id="43674229"/>
<gene>
    <name evidence="3" type="ORF">BDV37DRAFT_293959</name>
</gene>
<dbReference type="PANTHER" id="PTHR10366">
    <property type="entry name" value="NAD DEPENDENT EPIMERASE/DEHYDRATASE"/>
    <property type="match status" value="1"/>
</dbReference>
<evidence type="ECO:0000256" key="2">
    <source>
        <dbReference type="ARBA" id="ARBA00023445"/>
    </source>
</evidence>
<dbReference type="EMBL" id="ML736767">
    <property type="protein sequence ID" value="KAE8404525.1"/>
    <property type="molecule type" value="Genomic_DNA"/>
</dbReference>
<comment type="similarity">
    <text evidence="2">Belongs to the NAD(P)-dependent epimerase/dehydratase family. Dihydroflavonol-4-reductase subfamily.</text>
</comment>
<dbReference type="RefSeq" id="XP_031941844.1">
    <property type="nucleotide sequence ID" value="XM_032089538.1"/>
</dbReference>
<dbReference type="InterPro" id="IPR036291">
    <property type="entry name" value="NAD(P)-bd_dom_sf"/>
</dbReference>
<dbReference type="InterPro" id="IPR050425">
    <property type="entry name" value="NAD(P)_dehydrat-like"/>
</dbReference>
<evidence type="ECO:0000313" key="4">
    <source>
        <dbReference type="Proteomes" id="UP000325579"/>
    </source>
</evidence>
<reference evidence="3 4" key="1">
    <citation type="submission" date="2019-04" db="EMBL/GenBank/DDBJ databases">
        <authorList>
            <consortium name="DOE Joint Genome Institute"/>
            <person name="Mondo S."/>
            <person name="Kjaerbolling I."/>
            <person name="Vesth T."/>
            <person name="Frisvad J.C."/>
            <person name="Nybo J.L."/>
            <person name="Theobald S."/>
            <person name="Kildgaard S."/>
            <person name="Isbrandt T."/>
            <person name="Kuo A."/>
            <person name="Sato A."/>
            <person name="Lyhne E.K."/>
            <person name="Kogle M.E."/>
            <person name="Wiebenga A."/>
            <person name="Kun R.S."/>
            <person name="Lubbers R.J."/>
            <person name="Makela M.R."/>
            <person name="Barry K."/>
            <person name="Chovatia M."/>
            <person name="Clum A."/>
            <person name="Daum C."/>
            <person name="Haridas S."/>
            <person name="He G."/>
            <person name="LaButti K."/>
            <person name="Lipzen A."/>
            <person name="Riley R."/>
            <person name="Salamov A."/>
            <person name="Simmons B.A."/>
            <person name="Magnuson J.K."/>
            <person name="Henrissat B."/>
            <person name="Mortensen U.H."/>
            <person name="Larsen T.O."/>
            <person name="Devries R.P."/>
            <person name="Grigoriev I.V."/>
            <person name="Machida M."/>
            <person name="Baker S.E."/>
            <person name="Andersen M.R."/>
            <person name="Cantor M.N."/>
            <person name="Hua S.X."/>
        </authorList>
    </citation>
    <scope>NUCLEOTIDE SEQUENCE [LARGE SCALE GENOMIC DNA]</scope>
    <source>
        <strain evidence="3 4">CBS 119388</strain>
    </source>
</reference>
<dbReference type="PANTHER" id="PTHR10366:SF562">
    <property type="entry name" value="ALDEHYDE REDUCTASE II (AFU_ORTHOLOGUE AFUA_1G11360)"/>
    <property type="match status" value="1"/>
</dbReference>
<accession>A0A5N7DEB2</accession>
<proteinExistence type="inferred from homology"/>
<accession>A0A5N6IKH5</accession>
<name>A0A5N6IKH5_9EURO</name>
<evidence type="ECO:0000256" key="1">
    <source>
        <dbReference type="ARBA" id="ARBA00023002"/>
    </source>
</evidence>
<dbReference type="Proteomes" id="UP000325579">
    <property type="component" value="Unassembled WGS sequence"/>
</dbReference>
<organism evidence="3 4">
    <name type="scientific">Aspergillus pseudonomiae</name>
    <dbReference type="NCBI Taxonomy" id="1506151"/>
    <lineage>
        <taxon>Eukaryota</taxon>
        <taxon>Fungi</taxon>
        <taxon>Dikarya</taxon>
        <taxon>Ascomycota</taxon>
        <taxon>Pezizomycotina</taxon>
        <taxon>Eurotiomycetes</taxon>
        <taxon>Eurotiomycetidae</taxon>
        <taxon>Eurotiales</taxon>
        <taxon>Aspergillaceae</taxon>
        <taxon>Aspergillus</taxon>
        <taxon>Aspergillus subgen. Circumdati</taxon>
    </lineage>
</organism>
<keyword evidence="1" id="KW-0560">Oxidoreductase</keyword>
<evidence type="ECO:0000313" key="3">
    <source>
        <dbReference type="EMBL" id="KAE8404525.1"/>
    </source>
</evidence>
<sequence>MPQANAALPAGSLILVTGANGFIASHIVDQFLQRGYRVRGTVRSRKPWLDDYFTTRHGAGQFESALLPDLRNVDVLDRLLDGVAGVVHVASDVSMSPDPEIITKSVASTLSVLEVAERHDSVTQVVLTSSAFAASFLQPGQPGVNIDSSTWNDGAVKSARDPSVPEAQKPILVYAASKTESEREAWKWVKQNNPGFDFNTVLPAMVFGKILHPEIGGSTMALVRNLLAGNRAGIDGVPPQWFVDVEDTARLHVAALLDGRVKSERLFAFATPYTWTDIVDILRKAFPLNSSIPQAPENEGRDFIQVGPSVRAESLIKEFWGRDGWTSLRESILGGTGDLEGFKG</sequence>
<keyword evidence="4" id="KW-1185">Reference proteome</keyword>
<dbReference type="Pfam" id="PF01370">
    <property type="entry name" value="Epimerase"/>
    <property type="match status" value="1"/>
</dbReference>
<dbReference type="Gene3D" id="3.40.50.720">
    <property type="entry name" value="NAD(P)-binding Rossmann-like Domain"/>
    <property type="match status" value="1"/>
</dbReference>
<dbReference type="OrthoDB" id="2735536at2759"/>
<protein>
    <submittedName>
        <fullName evidence="3">Uncharacterized protein</fullName>
    </submittedName>
</protein>
<dbReference type="SUPFAM" id="SSF51735">
    <property type="entry name" value="NAD(P)-binding Rossmann-fold domains"/>
    <property type="match status" value="1"/>
</dbReference>
<dbReference type="AlphaFoldDB" id="A0A5N6IKH5"/>
<dbReference type="InterPro" id="IPR001509">
    <property type="entry name" value="Epimerase_deHydtase"/>
</dbReference>
<dbReference type="GO" id="GO:0016616">
    <property type="term" value="F:oxidoreductase activity, acting on the CH-OH group of donors, NAD or NADP as acceptor"/>
    <property type="evidence" value="ECO:0007669"/>
    <property type="project" value="TreeGrafter"/>
</dbReference>